<keyword evidence="3 10" id="KW-1134">Transmembrane beta strand</keyword>
<dbReference type="CDD" id="cd01347">
    <property type="entry name" value="ligand_gated_channel"/>
    <property type="match status" value="1"/>
</dbReference>
<dbReference type="Pfam" id="PF07715">
    <property type="entry name" value="Plug"/>
    <property type="match status" value="1"/>
</dbReference>
<evidence type="ECO:0000256" key="6">
    <source>
        <dbReference type="ARBA" id="ARBA00023065"/>
    </source>
</evidence>
<evidence type="ECO:0000256" key="5">
    <source>
        <dbReference type="ARBA" id="ARBA00022729"/>
    </source>
</evidence>
<protein>
    <recommendedName>
        <fullName evidence="18">TonB-dependent receptor</fullName>
    </recommendedName>
</protein>
<evidence type="ECO:0000256" key="11">
    <source>
        <dbReference type="PROSITE-ProRule" id="PRU10144"/>
    </source>
</evidence>
<reference evidence="16 17" key="1">
    <citation type="submission" date="2017-02" db="EMBL/GenBank/DDBJ databases">
        <title>Pseudoalteromonas ulvae TC14 Genome.</title>
        <authorList>
            <person name="Molmeret M."/>
        </authorList>
    </citation>
    <scope>NUCLEOTIDE SEQUENCE [LARGE SCALE GENOMIC DNA]</scope>
    <source>
        <strain evidence="16">TC14</strain>
    </source>
</reference>
<dbReference type="GO" id="GO:0006811">
    <property type="term" value="P:monoatomic ion transport"/>
    <property type="evidence" value="ECO:0007669"/>
    <property type="project" value="UniProtKB-KW"/>
</dbReference>
<dbReference type="InterPro" id="IPR000531">
    <property type="entry name" value="Beta-barrel_TonB"/>
</dbReference>
<evidence type="ECO:0000256" key="1">
    <source>
        <dbReference type="ARBA" id="ARBA00004571"/>
    </source>
</evidence>
<dbReference type="GO" id="GO:0009279">
    <property type="term" value="C:cell outer membrane"/>
    <property type="evidence" value="ECO:0007669"/>
    <property type="project" value="UniProtKB-SubCell"/>
</dbReference>
<dbReference type="Proteomes" id="UP000194841">
    <property type="component" value="Unassembled WGS sequence"/>
</dbReference>
<keyword evidence="2 10" id="KW-0813">Transport</keyword>
<dbReference type="PANTHER" id="PTHR30069:SF53">
    <property type="entry name" value="COLICIN I RECEPTOR-RELATED"/>
    <property type="match status" value="1"/>
</dbReference>
<evidence type="ECO:0000313" key="16">
    <source>
        <dbReference type="EMBL" id="OUL57608.1"/>
    </source>
</evidence>
<comment type="similarity">
    <text evidence="10 12">Belongs to the TonB-dependent receptor family.</text>
</comment>
<dbReference type="InterPro" id="IPR039426">
    <property type="entry name" value="TonB-dep_rcpt-like"/>
</dbReference>
<keyword evidence="5 13" id="KW-0732">Signal</keyword>
<keyword evidence="8 10" id="KW-0472">Membrane</keyword>
<dbReference type="SUPFAM" id="SSF56935">
    <property type="entry name" value="Porins"/>
    <property type="match status" value="1"/>
</dbReference>
<dbReference type="OrthoDB" id="9764669at2"/>
<dbReference type="InterPro" id="IPR036942">
    <property type="entry name" value="Beta-barrel_TonB_sf"/>
</dbReference>
<dbReference type="AlphaFoldDB" id="A0A244CPW6"/>
<evidence type="ECO:0008006" key="18">
    <source>
        <dbReference type="Google" id="ProtNLM"/>
    </source>
</evidence>
<organism evidence="16 17">
    <name type="scientific">Pseudoalteromonas ulvae</name>
    <dbReference type="NCBI Taxonomy" id="107327"/>
    <lineage>
        <taxon>Bacteria</taxon>
        <taxon>Pseudomonadati</taxon>
        <taxon>Pseudomonadota</taxon>
        <taxon>Gammaproteobacteria</taxon>
        <taxon>Alteromonadales</taxon>
        <taxon>Pseudoalteromonadaceae</taxon>
        <taxon>Pseudoalteromonas</taxon>
    </lineage>
</organism>
<evidence type="ECO:0000256" key="7">
    <source>
        <dbReference type="ARBA" id="ARBA00023077"/>
    </source>
</evidence>
<feature type="domain" description="TonB-dependent receptor-like beta-barrel" evidence="14">
    <location>
        <begin position="165"/>
        <end position="576"/>
    </location>
</feature>
<feature type="chain" id="PRO_5012354167" description="TonB-dependent receptor" evidence="13">
    <location>
        <begin position="26"/>
        <end position="615"/>
    </location>
</feature>
<dbReference type="PROSITE" id="PS52016">
    <property type="entry name" value="TONB_DEPENDENT_REC_3"/>
    <property type="match status" value="1"/>
</dbReference>
<keyword evidence="17" id="KW-1185">Reference proteome</keyword>
<feature type="signal peptide" evidence="13">
    <location>
        <begin position="1"/>
        <end position="25"/>
    </location>
</feature>
<keyword evidence="9 10" id="KW-0998">Cell outer membrane</keyword>
<accession>A0A244CPW6</accession>
<dbReference type="Gene3D" id="2.40.170.20">
    <property type="entry name" value="TonB-dependent receptor, beta-barrel domain"/>
    <property type="match status" value="1"/>
</dbReference>
<evidence type="ECO:0000256" key="12">
    <source>
        <dbReference type="RuleBase" id="RU003357"/>
    </source>
</evidence>
<comment type="subcellular location">
    <subcellularLocation>
        <location evidence="1 10">Cell outer membrane</location>
        <topology evidence="1 10">Multi-pass membrane protein</topology>
    </subcellularLocation>
</comment>
<evidence type="ECO:0000259" key="15">
    <source>
        <dbReference type="Pfam" id="PF07715"/>
    </source>
</evidence>
<evidence type="ECO:0000256" key="8">
    <source>
        <dbReference type="ARBA" id="ARBA00023136"/>
    </source>
</evidence>
<dbReference type="GO" id="GO:0015889">
    <property type="term" value="P:cobalamin transport"/>
    <property type="evidence" value="ECO:0007669"/>
    <property type="project" value="TreeGrafter"/>
</dbReference>
<keyword evidence="7 12" id="KW-0798">TonB box</keyword>
<dbReference type="InterPro" id="IPR010917">
    <property type="entry name" value="TonB_rcpt_CS"/>
</dbReference>
<dbReference type="Gene3D" id="2.170.130.10">
    <property type="entry name" value="TonB-dependent receptor, plug domain"/>
    <property type="match status" value="1"/>
</dbReference>
<name>A0A244CPW6_PSEDV</name>
<evidence type="ECO:0000259" key="14">
    <source>
        <dbReference type="Pfam" id="PF00593"/>
    </source>
</evidence>
<evidence type="ECO:0000256" key="9">
    <source>
        <dbReference type="ARBA" id="ARBA00023237"/>
    </source>
</evidence>
<sequence length="615" mass="67677">MFYKSKATLAVAAAITSFFSTSVFSQDAIETITVTSNKIEQSIENVLATVNVITRDDIDKANARDLPTLLQSLGGIDIVRNGGQGQNTSLFIRGASSSHSLVLIDGIRVGSASLGYKSLSTVPLNSIERVEIVKGSRAAWYGSDALAGVINIITRTGDSSSVAFTSGADNYTDLQFSGALNGENYAVVLNAGAEKTDGFDVTTNQDLDRDGYENQNVGINARFQTTDFGEFKFITQYSEGEVEYDSSGDDLQEFEKFHTLLGWTKSVGSFDHQLQLSQSKDKEFNTMQVPTAWHKPSNYQTNREEANYQLAVNVNSQWDLAGGIDWNHEDLSDSVNAWAGPDQPKSGFTDETRDNLGVYVGGYFDSQALNVNAVVRRDDNSDFGVNNTYNLAVGLPVSDIGMFRATHGTGFKAPTFNNASSIWGTNPDLQPEESTNTELGFNLNLAQGQFDVAVFKNDIDNLIQWVQGPENVAKAVFEGVEISGQFSLFGFDNNANFTYLDAKDEHTGTQLVLRPKHAVNWTVSKQIDALYLAVEMQYRSDRLSYYQTPLQSYTLWNVSANYNIVDNIKLNARLENAFDKDYVTNVAGTNWQTGEITSNYVGAGRRLYVGLNYSF</sequence>
<evidence type="ECO:0000256" key="13">
    <source>
        <dbReference type="SAM" id="SignalP"/>
    </source>
</evidence>
<keyword evidence="6" id="KW-0406">Ion transport</keyword>
<evidence type="ECO:0000256" key="4">
    <source>
        <dbReference type="ARBA" id="ARBA00022692"/>
    </source>
</evidence>
<keyword evidence="4 10" id="KW-0812">Transmembrane</keyword>
<comment type="caution">
    <text evidence="16">The sequence shown here is derived from an EMBL/GenBank/DDBJ whole genome shotgun (WGS) entry which is preliminary data.</text>
</comment>
<evidence type="ECO:0000256" key="2">
    <source>
        <dbReference type="ARBA" id="ARBA00022448"/>
    </source>
</evidence>
<gene>
    <name evidence="16" type="ORF">B1199_11095</name>
</gene>
<dbReference type="RefSeq" id="WP_086744191.1">
    <property type="nucleotide sequence ID" value="NZ_MWPV01000003.1"/>
</dbReference>
<feature type="short sequence motif" description="TonB C-terminal box" evidence="11">
    <location>
        <begin position="598"/>
        <end position="615"/>
    </location>
</feature>
<dbReference type="EMBL" id="MWPV01000003">
    <property type="protein sequence ID" value="OUL57608.1"/>
    <property type="molecule type" value="Genomic_DNA"/>
</dbReference>
<dbReference type="Pfam" id="PF00593">
    <property type="entry name" value="TonB_dep_Rec_b-barrel"/>
    <property type="match status" value="1"/>
</dbReference>
<dbReference type="PROSITE" id="PS01156">
    <property type="entry name" value="TONB_DEPENDENT_REC_2"/>
    <property type="match status" value="1"/>
</dbReference>
<evidence type="ECO:0000256" key="3">
    <source>
        <dbReference type="ARBA" id="ARBA00022452"/>
    </source>
</evidence>
<dbReference type="InterPro" id="IPR012910">
    <property type="entry name" value="Plug_dom"/>
</dbReference>
<dbReference type="InterPro" id="IPR037066">
    <property type="entry name" value="Plug_dom_sf"/>
</dbReference>
<dbReference type="PANTHER" id="PTHR30069">
    <property type="entry name" value="TONB-DEPENDENT OUTER MEMBRANE RECEPTOR"/>
    <property type="match status" value="1"/>
</dbReference>
<feature type="domain" description="TonB-dependent receptor plug" evidence="15">
    <location>
        <begin position="44"/>
        <end position="149"/>
    </location>
</feature>
<proteinExistence type="inferred from homology"/>
<evidence type="ECO:0000256" key="10">
    <source>
        <dbReference type="PROSITE-ProRule" id="PRU01360"/>
    </source>
</evidence>
<evidence type="ECO:0000313" key="17">
    <source>
        <dbReference type="Proteomes" id="UP000194841"/>
    </source>
</evidence>